<proteinExistence type="predicted"/>
<protein>
    <recommendedName>
        <fullName evidence="3">Reverse transcriptase zinc-binding domain-containing protein</fullName>
    </recommendedName>
</protein>
<dbReference type="OrthoDB" id="1752219at2759"/>
<dbReference type="Proteomes" id="UP000828251">
    <property type="component" value="Unassembled WGS sequence"/>
</dbReference>
<name>A0A9D4AJ49_9ROSI</name>
<sequence length="91" mass="10315">MCSEAGLVINVTSGIQSKLLGWVLGHYNYKLSGMILENGSWNLNLLRVWLTEDFIKHIISIPPPLSFEGNFSVKSVYWMMKEASWNPKDAV</sequence>
<accession>A0A9D4AJ49</accession>
<gene>
    <name evidence="1" type="ORF">J1N35_005296</name>
</gene>
<organism evidence="1 2">
    <name type="scientific">Gossypium stocksii</name>
    <dbReference type="NCBI Taxonomy" id="47602"/>
    <lineage>
        <taxon>Eukaryota</taxon>
        <taxon>Viridiplantae</taxon>
        <taxon>Streptophyta</taxon>
        <taxon>Embryophyta</taxon>
        <taxon>Tracheophyta</taxon>
        <taxon>Spermatophyta</taxon>
        <taxon>Magnoliopsida</taxon>
        <taxon>eudicotyledons</taxon>
        <taxon>Gunneridae</taxon>
        <taxon>Pentapetalae</taxon>
        <taxon>rosids</taxon>
        <taxon>malvids</taxon>
        <taxon>Malvales</taxon>
        <taxon>Malvaceae</taxon>
        <taxon>Malvoideae</taxon>
        <taxon>Gossypium</taxon>
    </lineage>
</organism>
<evidence type="ECO:0000313" key="2">
    <source>
        <dbReference type="Proteomes" id="UP000828251"/>
    </source>
</evidence>
<evidence type="ECO:0000313" key="1">
    <source>
        <dbReference type="EMBL" id="KAH1122136.1"/>
    </source>
</evidence>
<evidence type="ECO:0008006" key="3">
    <source>
        <dbReference type="Google" id="ProtNLM"/>
    </source>
</evidence>
<reference evidence="1 2" key="1">
    <citation type="journal article" date="2021" name="Plant Biotechnol. J.">
        <title>Multi-omics assisted identification of the key and species-specific regulatory components of drought-tolerant mechanisms in Gossypium stocksii.</title>
        <authorList>
            <person name="Yu D."/>
            <person name="Ke L."/>
            <person name="Zhang D."/>
            <person name="Wu Y."/>
            <person name="Sun Y."/>
            <person name="Mei J."/>
            <person name="Sun J."/>
            <person name="Sun Y."/>
        </authorList>
    </citation>
    <scope>NUCLEOTIDE SEQUENCE [LARGE SCALE GENOMIC DNA]</scope>
    <source>
        <strain evidence="2">cv. E1</strain>
        <tissue evidence="1">Leaf</tissue>
    </source>
</reference>
<keyword evidence="2" id="KW-1185">Reference proteome</keyword>
<dbReference type="AlphaFoldDB" id="A0A9D4AJ49"/>
<dbReference type="EMBL" id="JAIQCV010000002">
    <property type="protein sequence ID" value="KAH1122136.1"/>
    <property type="molecule type" value="Genomic_DNA"/>
</dbReference>
<comment type="caution">
    <text evidence="1">The sequence shown here is derived from an EMBL/GenBank/DDBJ whole genome shotgun (WGS) entry which is preliminary data.</text>
</comment>